<sequence length="346" mass="38291">MPITSKHILISRTDNIGDIVLTLPMAARLKGLNPGVRISMLCRRYAADVVRYCDDIDDVVEEEDVGEKLYGFLRASDIDTVILAQPNRDLAKAAFFARVKHRIGNARQKVYQLIYCNDRVRFSKGLSENHESQINFEFLRPYGDSHIPTREQIADSYHFSIPVDAGIAAEFAPHAFNLILHTKSNGHGREWPVERYTALAQTLQQQPGLRIWLTGSADEGKWLEQHAGALLALPHVVNTCGTMSLARLTQFIAQADGLIASGTGPLHLSAAIGQRTLGLFPPTRPMHPGRWAALGKRASNLCTDQPSCQGCEKLRIMTCDCMLAISVQSVLDIVQGWIADRQASPQ</sequence>
<dbReference type="Gene3D" id="3.40.50.2000">
    <property type="entry name" value="Glycogen Phosphorylase B"/>
    <property type="match status" value="2"/>
</dbReference>
<dbReference type="AlphaFoldDB" id="A0AAI9ICA9"/>
<reference evidence="3 4" key="1">
    <citation type="journal article" date="2013" name="Front. Microbiol.">
        <title>The genome of the endophytic bacterium H. frisingense GSF30(T) identifies diverse strategies in the Herbaspirillum genus to interact with plants.</title>
        <authorList>
            <person name="Straub D."/>
            <person name="Rothballer M."/>
            <person name="Hartmann A."/>
            <person name="Ludewig U."/>
        </authorList>
    </citation>
    <scope>NUCLEOTIDE SEQUENCE [LARGE SCALE GENOMIC DNA]</scope>
    <source>
        <strain evidence="3 4">GSF30</strain>
    </source>
</reference>
<evidence type="ECO:0000313" key="3">
    <source>
        <dbReference type="EMBL" id="EOA03498.1"/>
    </source>
</evidence>
<dbReference type="SUPFAM" id="SSF53756">
    <property type="entry name" value="UDP-Glycosyltransferase/glycogen phosphorylase"/>
    <property type="match status" value="1"/>
</dbReference>
<dbReference type="GO" id="GO:0008713">
    <property type="term" value="F:ADP-heptose-lipopolysaccharide heptosyltransferase activity"/>
    <property type="evidence" value="ECO:0007669"/>
    <property type="project" value="TreeGrafter"/>
</dbReference>
<evidence type="ECO:0000256" key="2">
    <source>
        <dbReference type="ARBA" id="ARBA00022679"/>
    </source>
</evidence>
<gene>
    <name evidence="3" type="ORF">HFRIS_017052</name>
</gene>
<evidence type="ECO:0000313" key="4">
    <source>
        <dbReference type="Proteomes" id="UP000006772"/>
    </source>
</evidence>
<dbReference type="GO" id="GO:0009244">
    <property type="term" value="P:lipopolysaccharide core region biosynthetic process"/>
    <property type="evidence" value="ECO:0007669"/>
    <property type="project" value="TreeGrafter"/>
</dbReference>
<accession>A0AAI9ICA9</accession>
<dbReference type="PANTHER" id="PTHR30160">
    <property type="entry name" value="TETRAACYLDISACCHARIDE 4'-KINASE-RELATED"/>
    <property type="match status" value="1"/>
</dbReference>
<evidence type="ECO:0000256" key="1">
    <source>
        <dbReference type="ARBA" id="ARBA00022676"/>
    </source>
</evidence>
<dbReference type="RefSeq" id="WP_006464661.1">
    <property type="nucleotide sequence ID" value="NZ_AEEC02000026.1"/>
</dbReference>
<dbReference type="GO" id="GO:0005829">
    <property type="term" value="C:cytosol"/>
    <property type="evidence" value="ECO:0007669"/>
    <property type="project" value="TreeGrafter"/>
</dbReference>
<dbReference type="EMBL" id="AEEC02000026">
    <property type="protein sequence ID" value="EOA03498.1"/>
    <property type="molecule type" value="Genomic_DNA"/>
</dbReference>
<name>A0AAI9ICA9_9BURK</name>
<dbReference type="Proteomes" id="UP000006772">
    <property type="component" value="Unassembled WGS sequence"/>
</dbReference>
<protein>
    <submittedName>
        <fullName evidence="3">Glycosyl transferase family protein</fullName>
    </submittedName>
</protein>
<keyword evidence="1" id="KW-0328">Glycosyltransferase</keyword>
<dbReference type="InterPro" id="IPR002201">
    <property type="entry name" value="Glyco_trans_9"/>
</dbReference>
<keyword evidence="2 3" id="KW-0808">Transferase</keyword>
<dbReference type="InterPro" id="IPR051199">
    <property type="entry name" value="LPS_LOS_Heptosyltrfase"/>
</dbReference>
<dbReference type="CDD" id="cd03789">
    <property type="entry name" value="GT9_LPS_heptosyltransferase"/>
    <property type="match status" value="1"/>
</dbReference>
<dbReference type="Pfam" id="PF01075">
    <property type="entry name" value="Glyco_transf_9"/>
    <property type="match status" value="1"/>
</dbReference>
<dbReference type="PANTHER" id="PTHR30160:SF15">
    <property type="entry name" value="GLYCOSYLTRANSFERASE HI_0523-RELATED"/>
    <property type="match status" value="1"/>
</dbReference>
<organism evidence="3 4">
    <name type="scientific">Herbaspirillum frisingense GSF30</name>
    <dbReference type="NCBI Taxonomy" id="864073"/>
    <lineage>
        <taxon>Bacteria</taxon>
        <taxon>Pseudomonadati</taxon>
        <taxon>Pseudomonadota</taxon>
        <taxon>Betaproteobacteria</taxon>
        <taxon>Burkholderiales</taxon>
        <taxon>Oxalobacteraceae</taxon>
        <taxon>Herbaspirillum</taxon>
    </lineage>
</organism>
<proteinExistence type="predicted"/>
<comment type="caution">
    <text evidence="3">The sequence shown here is derived from an EMBL/GenBank/DDBJ whole genome shotgun (WGS) entry which is preliminary data.</text>
</comment>